<feature type="compositionally biased region" description="Basic residues" evidence="1">
    <location>
        <begin position="121"/>
        <end position="135"/>
    </location>
</feature>
<evidence type="ECO:0000313" key="3">
    <source>
        <dbReference type="Proteomes" id="UP000749559"/>
    </source>
</evidence>
<feature type="non-terminal residue" evidence="2">
    <location>
        <position position="1"/>
    </location>
</feature>
<feature type="region of interest" description="Disordered" evidence="1">
    <location>
        <begin position="101"/>
        <end position="172"/>
    </location>
</feature>
<sequence length="301" mass="34467">LRQKFSKNGDKNELSKSKKQKTQYKVKRRSNAGKYGKIRATRQMRVMVVRLNQEDFNLNQRNKIPDIAVEKREHIHHRTLSDNGEPSEHAMANEVPSLRDQMMRNNNGRPKRNNIQLNQTNKKHGINSQQKHSHHKDSDRTNTQNANDIKNKTLQQTQIGNREEQLTERETKVNDDDQIGIETKAGLQSTKLMEVMNEAVYDFSDEDNLEGPIIREGLMKKIRTGGRRPCYMPTVSCSNVTSTDTTTTVKSNAKEANTSEGEEEGLLDNIVRNETEISKIVTVNSDNEDVDEGVMDFTEDE</sequence>
<evidence type="ECO:0000256" key="1">
    <source>
        <dbReference type="SAM" id="MobiDB-lite"/>
    </source>
</evidence>
<feature type="compositionally biased region" description="Polar residues" evidence="1">
    <location>
        <begin position="141"/>
        <end position="160"/>
    </location>
</feature>
<keyword evidence="3" id="KW-1185">Reference proteome</keyword>
<organism evidence="2 3">
    <name type="scientific">Owenia fusiformis</name>
    <name type="common">Polychaete worm</name>
    <dbReference type="NCBI Taxonomy" id="6347"/>
    <lineage>
        <taxon>Eukaryota</taxon>
        <taxon>Metazoa</taxon>
        <taxon>Spiralia</taxon>
        <taxon>Lophotrochozoa</taxon>
        <taxon>Annelida</taxon>
        <taxon>Polychaeta</taxon>
        <taxon>Sedentaria</taxon>
        <taxon>Canalipalpata</taxon>
        <taxon>Sabellida</taxon>
        <taxon>Oweniida</taxon>
        <taxon>Oweniidae</taxon>
        <taxon>Owenia</taxon>
    </lineage>
</organism>
<feature type="compositionally biased region" description="Basic and acidic residues" evidence="1">
    <location>
        <begin position="161"/>
        <end position="172"/>
    </location>
</feature>
<feature type="non-terminal residue" evidence="2">
    <location>
        <position position="301"/>
    </location>
</feature>
<feature type="compositionally biased region" description="Basic residues" evidence="1">
    <location>
        <begin position="17"/>
        <end position="36"/>
    </location>
</feature>
<gene>
    <name evidence="2" type="ORF">OFUS_LOCUS25887</name>
</gene>
<accession>A0A8S4Q865</accession>
<dbReference type="EMBL" id="CAIIXF020000012">
    <property type="protein sequence ID" value="CAH1802177.1"/>
    <property type="molecule type" value="Genomic_DNA"/>
</dbReference>
<comment type="caution">
    <text evidence="2">The sequence shown here is derived from an EMBL/GenBank/DDBJ whole genome shotgun (WGS) entry which is preliminary data.</text>
</comment>
<dbReference type="AlphaFoldDB" id="A0A8S4Q865"/>
<dbReference type="Proteomes" id="UP000749559">
    <property type="component" value="Unassembled WGS sequence"/>
</dbReference>
<feature type="compositionally biased region" description="Basic and acidic residues" evidence="1">
    <location>
        <begin position="7"/>
        <end position="16"/>
    </location>
</feature>
<reference evidence="2" key="1">
    <citation type="submission" date="2022-03" db="EMBL/GenBank/DDBJ databases">
        <authorList>
            <person name="Martin C."/>
        </authorList>
    </citation>
    <scope>NUCLEOTIDE SEQUENCE</scope>
</reference>
<name>A0A8S4Q865_OWEFU</name>
<proteinExistence type="predicted"/>
<feature type="region of interest" description="Disordered" evidence="1">
    <location>
        <begin position="1"/>
        <end position="36"/>
    </location>
</feature>
<evidence type="ECO:0000313" key="2">
    <source>
        <dbReference type="EMBL" id="CAH1802177.1"/>
    </source>
</evidence>
<feature type="compositionally biased region" description="Polar residues" evidence="1">
    <location>
        <begin position="103"/>
        <end position="120"/>
    </location>
</feature>
<protein>
    <submittedName>
        <fullName evidence="2">Uncharacterized protein</fullName>
    </submittedName>
</protein>